<evidence type="ECO:0000313" key="6">
    <source>
        <dbReference type="EMBL" id="EPY18573.1"/>
    </source>
</evidence>
<evidence type="ECO:0000256" key="4">
    <source>
        <dbReference type="ARBA" id="ARBA00023014"/>
    </source>
</evidence>
<proteinExistence type="predicted"/>
<protein>
    <submittedName>
        <fullName evidence="7">Adrenodoxin-like protein</fullName>
    </submittedName>
</protein>
<dbReference type="Pfam" id="PF00111">
    <property type="entry name" value="Fer2"/>
    <property type="match status" value="1"/>
</dbReference>
<dbReference type="Gene3D" id="3.10.20.30">
    <property type="match status" value="1"/>
</dbReference>
<evidence type="ECO:0000259" key="5">
    <source>
        <dbReference type="PROSITE" id="PS51085"/>
    </source>
</evidence>
<reference evidence="7 8" key="1">
    <citation type="journal article" date="2013" name="PLoS ONE">
        <title>Predicting the Proteins of Angomonas deanei, Strigomonas culicis and Their Respective Endosymbionts Reveals New Aspects of the Trypanosomatidae Family.</title>
        <authorList>
            <person name="Motta M.C."/>
            <person name="Martins A.C."/>
            <person name="de Souza S.S."/>
            <person name="Catta-Preta C.M."/>
            <person name="Silva R."/>
            <person name="Klein C.C."/>
            <person name="de Almeida L.G."/>
            <person name="de Lima Cunha O."/>
            <person name="Ciapina L.P."/>
            <person name="Brocchi M."/>
            <person name="Colabardini A.C."/>
            <person name="de Araujo Lima B."/>
            <person name="Machado C.R."/>
            <person name="de Almeida Soares C.M."/>
            <person name="Probst C.M."/>
            <person name="de Menezes C.B."/>
            <person name="Thompson C.E."/>
            <person name="Bartholomeu D.C."/>
            <person name="Gradia D.F."/>
            <person name="Pavoni D.P."/>
            <person name="Grisard E.C."/>
            <person name="Fantinatti-Garboggini F."/>
            <person name="Marchini F.K."/>
            <person name="Rodrigues-Luiz G.F."/>
            <person name="Wagner G."/>
            <person name="Goldman G.H."/>
            <person name="Fietto J.L."/>
            <person name="Elias M.C."/>
            <person name="Goldman M.H."/>
            <person name="Sagot M.F."/>
            <person name="Pereira M."/>
            <person name="Stoco P.H."/>
            <person name="de Mendonca-Neto R.P."/>
            <person name="Teixeira S.M."/>
            <person name="Maciel T.E."/>
            <person name="de Oliveira Mendes T.A."/>
            <person name="Urmenyi T.P."/>
            <person name="de Souza W."/>
            <person name="Schenkman S."/>
            <person name="de Vasconcelos A.T."/>
        </authorList>
    </citation>
    <scope>NUCLEOTIDE SEQUENCE [LARGE SCALE GENOMIC DNA]</scope>
</reference>
<evidence type="ECO:0000256" key="1">
    <source>
        <dbReference type="ARBA" id="ARBA00022714"/>
    </source>
</evidence>
<accession>S9UY01</accession>
<reference evidence="7" key="2">
    <citation type="submission" date="2013-03" db="EMBL/GenBank/DDBJ databases">
        <authorList>
            <person name="Motta M.C.M."/>
            <person name="Martins A.C.A."/>
            <person name="Preta C.M.C.C."/>
            <person name="Silva R."/>
            <person name="de Souza S.S."/>
            <person name="Klein C.C."/>
            <person name="de Almeida L.G.P."/>
            <person name="Cunha O.L."/>
            <person name="Colabardini A.C."/>
            <person name="Lima B.A."/>
            <person name="Machado C.R."/>
            <person name="Soares C.M.A."/>
            <person name="de Menezes C.B.A."/>
            <person name="Bartolomeu D.C."/>
            <person name="Grisard E.C."/>
            <person name="Fantinatti-Garboggini F."/>
            <person name="Rodrigues-Luiz G.F."/>
            <person name="Wagner G."/>
            <person name="Goldman G.H."/>
            <person name="Fietto J.L.R."/>
            <person name="Ciapina L.P."/>
            <person name="Brocchi M."/>
            <person name="Elias M.C."/>
            <person name="Goldman M.H.S."/>
            <person name="Sagot M.-F."/>
            <person name="Pereira M."/>
            <person name="Stoco P.H."/>
            <person name="Teixeira S.M.R."/>
            <person name="de Mendonca-Neto R.P."/>
            <person name="Maciel T.E.F."/>
            <person name="Mendes T.A.O."/>
            <person name="Urmenyi T.P."/>
            <person name="Teixeira M.M.G."/>
            <person name="de Camargo E.F.P."/>
            <person name="de Sousa W."/>
            <person name="Schenkman S."/>
            <person name="de Vasconcelos A.T.R."/>
        </authorList>
    </citation>
    <scope>NUCLEOTIDE SEQUENCE</scope>
</reference>
<dbReference type="PROSITE" id="PS51085">
    <property type="entry name" value="2FE2S_FER_2"/>
    <property type="match status" value="1"/>
</dbReference>
<dbReference type="GO" id="GO:0046872">
    <property type="term" value="F:metal ion binding"/>
    <property type="evidence" value="ECO:0007669"/>
    <property type="project" value="UniProtKB-KW"/>
</dbReference>
<comment type="caution">
    <text evidence="7">The sequence shown here is derived from an EMBL/GenBank/DDBJ whole genome shotgun (WGS) entry which is preliminary data.</text>
</comment>
<evidence type="ECO:0000313" key="7">
    <source>
        <dbReference type="EMBL" id="EPY19466.1"/>
    </source>
</evidence>
<dbReference type="CDD" id="cd00207">
    <property type="entry name" value="fer2"/>
    <property type="match status" value="1"/>
</dbReference>
<evidence type="ECO:0000256" key="2">
    <source>
        <dbReference type="ARBA" id="ARBA00022723"/>
    </source>
</evidence>
<dbReference type="GO" id="GO:0009055">
    <property type="term" value="F:electron transfer activity"/>
    <property type="evidence" value="ECO:0007669"/>
    <property type="project" value="TreeGrafter"/>
</dbReference>
<dbReference type="Proteomes" id="UP000015354">
    <property type="component" value="Unassembled WGS sequence"/>
</dbReference>
<dbReference type="InterPro" id="IPR036010">
    <property type="entry name" value="2Fe-2S_ferredoxin-like_sf"/>
</dbReference>
<dbReference type="PRINTS" id="PR00355">
    <property type="entry name" value="ADRENODOXIN"/>
</dbReference>
<dbReference type="SUPFAM" id="SSF54292">
    <property type="entry name" value="2Fe-2S ferredoxin-like"/>
    <property type="match status" value="1"/>
</dbReference>
<dbReference type="InterPro" id="IPR012675">
    <property type="entry name" value="Beta-grasp_dom_sf"/>
</dbReference>
<keyword evidence="8" id="KW-1185">Reference proteome</keyword>
<keyword evidence="1" id="KW-0001">2Fe-2S</keyword>
<keyword evidence="4" id="KW-0411">Iron-sulfur</keyword>
<dbReference type="GO" id="GO:0005739">
    <property type="term" value="C:mitochondrion"/>
    <property type="evidence" value="ECO:0007669"/>
    <property type="project" value="TreeGrafter"/>
</dbReference>
<dbReference type="OrthoDB" id="268593at2759"/>
<keyword evidence="2" id="KW-0479">Metal-binding</keyword>
<dbReference type="InterPro" id="IPR001041">
    <property type="entry name" value="2Fe-2S_ferredoxin-type"/>
</dbReference>
<dbReference type="EMBL" id="ATMH01009873">
    <property type="protein sequence ID" value="EPY18573.1"/>
    <property type="molecule type" value="Genomic_DNA"/>
</dbReference>
<evidence type="ECO:0000313" key="8">
    <source>
        <dbReference type="Proteomes" id="UP000015354"/>
    </source>
</evidence>
<dbReference type="EMBL" id="ATMH01009446">
    <property type="protein sequence ID" value="EPY19466.1"/>
    <property type="molecule type" value="Genomic_DNA"/>
</dbReference>
<dbReference type="GO" id="GO:0140647">
    <property type="term" value="P:P450-containing electron transport chain"/>
    <property type="evidence" value="ECO:0007669"/>
    <property type="project" value="InterPro"/>
</dbReference>
<dbReference type="AlphaFoldDB" id="S9UY01"/>
<dbReference type="PANTHER" id="PTHR23426:SF63">
    <property type="entry name" value="TRANSFER PROTEIN, PUTATIVE-RELATED"/>
    <property type="match status" value="1"/>
</dbReference>
<name>S9UY01_9TRYP</name>
<keyword evidence="3" id="KW-0408">Iron</keyword>
<feature type="domain" description="2Fe-2S ferredoxin-type" evidence="5">
    <location>
        <begin position="25"/>
        <end position="128"/>
    </location>
</feature>
<dbReference type="GO" id="GO:0051537">
    <property type="term" value="F:2 iron, 2 sulfur cluster binding"/>
    <property type="evidence" value="ECO:0007669"/>
    <property type="project" value="UniProtKB-KW"/>
</dbReference>
<evidence type="ECO:0000256" key="3">
    <source>
        <dbReference type="ARBA" id="ARBA00023004"/>
    </source>
</evidence>
<gene>
    <name evidence="7" type="ORF">STCU_09446</name>
    <name evidence="6" type="ORF">STCU_09873</name>
</gene>
<organism evidence="7 8">
    <name type="scientific">Strigomonas culicis</name>
    <dbReference type="NCBI Taxonomy" id="28005"/>
    <lineage>
        <taxon>Eukaryota</taxon>
        <taxon>Discoba</taxon>
        <taxon>Euglenozoa</taxon>
        <taxon>Kinetoplastea</taxon>
        <taxon>Metakinetoplastina</taxon>
        <taxon>Trypanosomatida</taxon>
        <taxon>Trypanosomatidae</taxon>
        <taxon>Strigomonadinae</taxon>
        <taxon>Strigomonas</taxon>
    </lineage>
</organism>
<dbReference type="InterPro" id="IPR001055">
    <property type="entry name" value="Adrenodoxin-like"/>
</dbReference>
<sequence>MFRLAVPRLAALCCARRAYSTPGKVKVCVTTQDGTQAEFEAPVGVNLMTAVRDVAQLEMQGACDGCMVCGTCHVYLSKAWYEKVPEADDDELDILDKSLEVQDTSRLACQINLTSDMDGIEVTLPKKVANLMM</sequence>
<dbReference type="PANTHER" id="PTHR23426">
    <property type="entry name" value="FERREDOXIN/ADRENODOXIN"/>
    <property type="match status" value="1"/>
</dbReference>